<evidence type="ECO:0000256" key="14">
    <source>
        <dbReference type="SAM" id="MobiDB-lite"/>
    </source>
</evidence>
<evidence type="ECO:0000256" key="3">
    <source>
        <dbReference type="ARBA" id="ARBA00022527"/>
    </source>
</evidence>
<dbReference type="PROSITE" id="PS50011">
    <property type="entry name" value="PROTEIN_KINASE_DOM"/>
    <property type="match status" value="1"/>
</dbReference>
<dbReference type="GO" id="GO:0002758">
    <property type="term" value="P:innate immune response-activating signaling pathway"/>
    <property type="evidence" value="ECO:0007669"/>
    <property type="project" value="UniProtKB-ARBA"/>
</dbReference>
<name>A0ABC9AZV1_9POAL</name>
<evidence type="ECO:0000256" key="6">
    <source>
        <dbReference type="ARBA" id="ARBA00022737"/>
    </source>
</evidence>
<keyword evidence="7 13" id="KW-0547">Nucleotide-binding</keyword>
<dbReference type="InterPro" id="IPR050823">
    <property type="entry name" value="Plant_Ser_Thr_Prot_Kinase"/>
</dbReference>
<evidence type="ECO:0000259" key="15">
    <source>
        <dbReference type="PROSITE" id="PS50011"/>
    </source>
</evidence>
<evidence type="ECO:0000256" key="10">
    <source>
        <dbReference type="ARBA" id="ARBA00022840"/>
    </source>
</evidence>
<keyword evidence="10 13" id="KW-0067">ATP-binding</keyword>
<dbReference type="InterPro" id="IPR032675">
    <property type="entry name" value="LRR_dom_sf"/>
</dbReference>
<dbReference type="SUPFAM" id="SSF52540">
    <property type="entry name" value="P-loop containing nucleoside triphosphate hydrolases"/>
    <property type="match status" value="1"/>
</dbReference>
<dbReference type="GO" id="GO:0042742">
    <property type="term" value="P:defense response to bacterium"/>
    <property type="evidence" value="ECO:0007669"/>
    <property type="project" value="UniProtKB-ARBA"/>
</dbReference>
<evidence type="ECO:0000256" key="12">
    <source>
        <dbReference type="ARBA" id="ARBA00023136"/>
    </source>
</evidence>
<keyword evidence="4" id="KW-0808">Transferase</keyword>
<feature type="compositionally biased region" description="Basic and acidic residues" evidence="14">
    <location>
        <begin position="713"/>
        <end position="727"/>
    </location>
</feature>
<dbReference type="InterPro" id="IPR058922">
    <property type="entry name" value="WHD_DRP"/>
</dbReference>
<dbReference type="GO" id="GO:0004674">
    <property type="term" value="F:protein serine/threonine kinase activity"/>
    <property type="evidence" value="ECO:0007669"/>
    <property type="project" value="UniProtKB-KW"/>
</dbReference>
<dbReference type="PRINTS" id="PR00364">
    <property type="entry name" value="DISEASERSIST"/>
</dbReference>
<dbReference type="Gene3D" id="3.30.200.20">
    <property type="entry name" value="Phosphorylase Kinase, domain 1"/>
    <property type="match status" value="1"/>
</dbReference>
<dbReference type="InterPro" id="IPR008271">
    <property type="entry name" value="Ser/Thr_kinase_AS"/>
</dbReference>
<dbReference type="InterPro" id="IPR002182">
    <property type="entry name" value="NB-ARC"/>
</dbReference>
<dbReference type="GO" id="GO:0005886">
    <property type="term" value="C:plasma membrane"/>
    <property type="evidence" value="ECO:0007669"/>
    <property type="project" value="UniProtKB-SubCell"/>
</dbReference>
<dbReference type="FunFam" id="1.10.10.10:FF:000322">
    <property type="entry name" value="Probable disease resistance protein At1g63360"/>
    <property type="match status" value="1"/>
</dbReference>
<protein>
    <recommendedName>
        <fullName evidence="15">Protein kinase domain-containing protein</fullName>
    </recommendedName>
</protein>
<dbReference type="Gene3D" id="3.40.50.300">
    <property type="entry name" value="P-loop containing nucleotide triphosphate hydrolases"/>
    <property type="match status" value="1"/>
</dbReference>
<keyword evidence="9" id="KW-0611">Plant defense</keyword>
<dbReference type="InterPro" id="IPR011009">
    <property type="entry name" value="Kinase-like_dom_sf"/>
</dbReference>
<dbReference type="FunFam" id="1.10.510.10:FF:000095">
    <property type="entry name" value="protein STRUBBELIG-RECEPTOR FAMILY 8"/>
    <property type="match status" value="1"/>
</dbReference>
<dbReference type="InterPro" id="IPR017441">
    <property type="entry name" value="Protein_kinase_ATP_BS"/>
</dbReference>
<organism evidence="16 17">
    <name type="scientific">Urochloa decumbens</name>
    <dbReference type="NCBI Taxonomy" id="240449"/>
    <lineage>
        <taxon>Eukaryota</taxon>
        <taxon>Viridiplantae</taxon>
        <taxon>Streptophyta</taxon>
        <taxon>Embryophyta</taxon>
        <taxon>Tracheophyta</taxon>
        <taxon>Spermatophyta</taxon>
        <taxon>Magnoliopsida</taxon>
        <taxon>Liliopsida</taxon>
        <taxon>Poales</taxon>
        <taxon>Poaceae</taxon>
        <taxon>PACMAD clade</taxon>
        <taxon>Panicoideae</taxon>
        <taxon>Panicodae</taxon>
        <taxon>Paniceae</taxon>
        <taxon>Melinidinae</taxon>
        <taxon>Urochloa</taxon>
    </lineage>
</organism>
<evidence type="ECO:0000256" key="8">
    <source>
        <dbReference type="ARBA" id="ARBA00022777"/>
    </source>
</evidence>
<evidence type="ECO:0000256" key="1">
    <source>
        <dbReference type="ARBA" id="ARBA00004162"/>
    </source>
</evidence>
<evidence type="ECO:0000256" key="13">
    <source>
        <dbReference type="PROSITE-ProRule" id="PRU10141"/>
    </source>
</evidence>
<dbReference type="PANTHER" id="PTHR45621">
    <property type="entry name" value="OS01G0588500 PROTEIN-RELATED"/>
    <property type="match status" value="1"/>
</dbReference>
<reference evidence="17" key="1">
    <citation type="submission" date="2024-06" db="EMBL/GenBank/DDBJ databases">
        <authorList>
            <person name="Ryan C."/>
        </authorList>
    </citation>
    <scope>NUCLEOTIDE SEQUENCE [LARGE SCALE GENOMIC DNA]</scope>
</reference>
<keyword evidence="11" id="KW-1133">Transmembrane helix</keyword>
<dbReference type="InterPro" id="IPR027417">
    <property type="entry name" value="P-loop_NTPase"/>
</dbReference>
<dbReference type="EMBL" id="OZ075134">
    <property type="protein sequence ID" value="CAL4991007.1"/>
    <property type="molecule type" value="Genomic_DNA"/>
</dbReference>
<feature type="region of interest" description="Disordered" evidence="14">
    <location>
        <begin position="709"/>
        <end position="731"/>
    </location>
</feature>
<proteinExistence type="inferred from homology"/>
<comment type="similarity">
    <text evidence="2">Belongs to the protein kinase superfamily. TKL Ser/Thr protein kinase family. ROCO subfamily.</text>
</comment>
<evidence type="ECO:0000313" key="16">
    <source>
        <dbReference type="EMBL" id="CAL4991007.1"/>
    </source>
</evidence>
<keyword evidence="8" id="KW-0418">Kinase</keyword>
<dbReference type="Pfam" id="PF23559">
    <property type="entry name" value="WHD_DRP"/>
    <property type="match status" value="1"/>
</dbReference>
<dbReference type="Gene3D" id="1.10.10.10">
    <property type="entry name" value="Winged helix-like DNA-binding domain superfamily/Winged helix DNA-binding domain"/>
    <property type="match status" value="1"/>
</dbReference>
<dbReference type="Proteomes" id="UP001497457">
    <property type="component" value="Chromosome 24b"/>
</dbReference>
<dbReference type="SUPFAM" id="SSF56112">
    <property type="entry name" value="Protein kinase-like (PK-like)"/>
    <property type="match status" value="1"/>
</dbReference>
<dbReference type="Pfam" id="PF07714">
    <property type="entry name" value="PK_Tyr_Ser-Thr"/>
    <property type="match status" value="1"/>
</dbReference>
<dbReference type="GO" id="GO:0009626">
    <property type="term" value="P:plant-type hypersensitive response"/>
    <property type="evidence" value="ECO:0007669"/>
    <property type="project" value="UniProtKB-ARBA"/>
</dbReference>
<dbReference type="GO" id="GO:0005524">
    <property type="term" value="F:ATP binding"/>
    <property type="evidence" value="ECO:0007669"/>
    <property type="project" value="UniProtKB-UniRule"/>
</dbReference>
<keyword evidence="12" id="KW-0472">Membrane</keyword>
<keyword evidence="5" id="KW-0812">Transmembrane</keyword>
<keyword evidence="3" id="KW-0723">Serine/threonine-protein kinase</keyword>
<dbReference type="Gene3D" id="3.80.10.10">
    <property type="entry name" value="Ribonuclease Inhibitor"/>
    <property type="match status" value="1"/>
</dbReference>
<comment type="subcellular location">
    <subcellularLocation>
        <location evidence="1">Cell membrane</location>
        <topology evidence="1">Single-pass membrane protein</topology>
    </subcellularLocation>
</comment>
<reference evidence="16 17" key="2">
    <citation type="submission" date="2024-10" db="EMBL/GenBank/DDBJ databases">
        <authorList>
            <person name="Ryan C."/>
        </authorList>
    </citation>
    <scope>NUCLEOTIDE SEQUENCE [LARGE SCALE GENOMIC DNA]</scope>
</reference>
<dbReference type="InterPro" id="IPR055414">
    <property type="entry name" value="LRR_R13L4/SHOC2-like"/>
</dbReference>
<dbReference type="PROSITE" id="PS00107">
    <property type="entry name" value="PROTEIN_KINASE_ATP"/>
    <property type="match status" value="1"/>
</dbReference>
<keyword evidence="17" id="KW-1185">Reference proteome</keyword>
<keyword evidence="6" id="KW-0677">Repeat</keyword>
<accession>A0ABC9AZV1</accession>
<dbReference type="Gene3D" id="1.10.510.10">
    <property type="entry name" value="Transferase(Phosphotransferase) domain 1"/>
    <property type="match status" value="1"/>
</dbReference>
<dbReference type="AlphaFoldDB" id="A0ABC9AZV1"/>
<evidence type="ECO:0000256" key="9">
    <source>
        <dbReference type="ARBA" id="ARBA00022821"/>
    </source>
</evidence>
<dbReference type="InterPro" id="IPR036388">
    <property type="entry name" value="WH-like_DNA-bd_sf"/>
</dbReference>
<dbReference type="InterPro" id="IPR000719">
    <property type="entry name" value="Prot_kinase_dom"/>
</dbReference>
<dbReference type="InterPro" id="IPR001245">
    <property type="entry name" value="Ser-Thr/Tyr_kinase_cat_dom"/>
</dbReference>
<evidence type="ECO:0000256" key="5">
    <source>
        <dbReference type="ARBA" id="ARBA00022692"/>
    </source>
</evidence>
<dbReference type="Pfam" id="PF23598">
    <property type="entry name" value="LRR_14"/>
    <property type="match status" value="1"/>
</dbReference>
<sequence>MRGLLSSILLQVRRHQPLNDLELGNLTDTIRAYLQHKKYFIIIDDLWEASMWNIVHRALPDDKCYSRVLITTETVTVAQKCCGHNSKHIFNMEPLSENESSELFFSRFNGNQAGGCEEFNKVLSKIIRKCGGFPLATIATASILARQQDQLEHCNYICRSLSSNLRTNRTMDGMKQVLKLCYDNLPDSLKACLLYLGMYKEDHIIWKDDLVKQWITEGFICVRGAEHMEEVAESYFDELVNGGIIQPVDINCHGEVLSGTVHYMVLNVNRYRSTEENFVTAIDHCQTNTRLADKIRRLSLHFGDADDAEPPSKLRLSHVRSLVFFGFFKSLPSIVELRLLRVLILHLWGNRNNICLDLTTVCKFFRLRYLDISCNATLNLQIHMQGLEYLDTLKIDSKVSAVPQDIVLLPSLLHLSLPGDISLPIGIGQMVSLRSLRYFDLSSNSGDVVQSLGKLKNVRDLHLTCSTIPCDNLEENMGYLASLLWKLTNLKSLNLSPGVPNNAIEGSGSRNNIYFDALNNVSSPPALLEKLEFSPRICIFSGLPRWIGELANLSVTKIAVSELCQRDIDVLSRLNALSALSLYVRTAPAERIVFHKEGFKFLNYFKFICRALCITFKKEAMPNVRRLKLGFSASALEQCSLVGAGFENMENLDVFTANVGAEFSNESVRKAVESALKDTFRMCGSHPIINVQLVYGTFYGDNETIVARKGKRQTPEKHDVVTERASEEPYITTEGMSASRTSTYASTGKLSTHSTSMYIPSTTVSGVSMDADYPEGQILAYPNLKIFTFWELKSATRSFRPDGVLGEGGFGRVYKGWVDEITLNPSESNTGMVVAVKKLNPKIVERMNLCQMQCITNFLGTISHPNLVKLLGYCIDENEVLLVYEFMAKGSLENHLFRRGTVYEPLPWNLRLKILIGAARGLAFLHSSEKQIIYRDFKASNILLDSHFNAKLSDFGLDKHSLDGEESQVTTRLMRTYGYACPEYVSTGHLYVKTDVYGFGVVLLEMISGLRALDPILPNGNLVEWAKPLLADQRKVSRLMDSRLEGQYNSKAAMLASQLTLKCLNADPKSRPSMMEVVDLLEQIESMKSRARSGFSLRRGQGQSPRSDSSRKNSRAGLLSDRSRQLL</sequence>
<evidence type="ECO:0000313" key="17">
    <source>
        <dbReference type="Proteomes" id="UP001497457"/>
    </source>
</evidence>
<dbReference type="Pfam" id="PF00931">
    <property type="entry name" value="NB-ARC"/>
    <property type="match status" value="1"/>
</dbReference>
<dbReference type="SUPFAM" id="SSF52047">
    <property type="entry name" value="RNI-like"/>
    <property type="match status" value="1"/>
</dbReference>
<dbReference type="PROSITE" id="PS00108">
    <property type="entry name" value="PROTEIN_KINASE_ST"/>
    <property type="match status" value="1"/>
</dbReference>
<feature type="binding site" evidence="13">
    <location>
        <position position="838"/>
    </location>
    <ligand>
        <name>ATP</name>
        <dbReference type="ChEBI" id="CHEBI:30616"/>
    </ligand>
</feature>
<feature type="domain" description="Protein kinase" evidence="15">
    <location>
        <begin position="799"/>
        <end position="1084"/>
    </location>
</feature>
<evidence type="ECO:0000256" key="4">
    <source>
        <dbReference type="ARBA" id="ARBA00022679"/>
    </source>
</evidence>
<evidence type="ECO:0000256" key="7">
    <source>
        <dbReference type="ARBA" id="ARBA00022741"/>
    </source>
</evidence>
<evidence type="ECO:0000256" key="2">
    <source>
        <dbReference type="ARBA" id="ARBA00008171"/>
    </source>
</evidence>
<evidence type="ECO:0000256" key="11">
    <source>
        <dbReference type="ARBA" id="ARBA00022989"/>
    </source>
</evidence>
<gene>
    <name evidence="16" type="ORF">URODEC1_LOCUS60466</name>
</gene>
<feature type="region of interest" description="Disordered" evidence="14">
    <location>
        <begin position="1091"/>
        <end position="1127"/>
    </location>
</feature>